<evidence type="ECO:0000256" key="10">
    <source>
        <dbReference type="ARBA" id="ARBA00054357"/>
    </source>
</evidence>
<dbReference type="SUPFAM" id="SSF51126">
    <property type="entry name" value="Pectin lyase-like"/>
    <property type="match status" value="1"/>
</dbReference>
<dbReference type="AlphaFoldDB" id="A0A9F2NHR9"/>
<dbReference type="GeneID" id="103052433"/>
<protein>
    <recommendedName>
        <fullName evidence="12">Testicular spindle-associated protein SHCBP1L</fullName>
    </recommendedName>
    <alternativeName>
        <fullName evidence="13">SHC SH2 domain-binding protein 1-like protein</fullName>
    </alternativeName>
</protein>
<dbReference type="OrthoDB" id="5978115at2759"/>
<keyword evidence="9" id="KW-0206">Cytoskeleton</keyword>
<keyword evidence="5" id="KW-0221">Differentiation</keyword>
<dbReference type="Proteomes" id="UP000695026">
    <property type="component" value="Unplaced"/>
</dbReference>
<evidence type="ECO:0000256" key="6">
    <source>
        <dbReference type="ARBA" id="ARBA00022871"/>
    </source>
</evidence>
<comment type="subunit">
    <text evidence="11">Interacts with HSPA2; this interaction may promote the recruitment of HSPA2 to the spindle.</text>
</comment>
<keyword evidence="4" id="KW-0677">Repeat</keyword>
<gene>
    <name evidence="17" type="primary">SHCBP1L</name>
</gene>
<dbReference type="CTD" id="81626"/>
<dbReference type="KEGG" id="pbi:103052433"/>
<dbReference type="PANTHER" id="PTHR14695:SF7">
    <property type="entry name" value="TESTICULAR SPINDLE-ASSOCIATED PROTEIN SHCBP1L"/>
    <property type="match status" value="1"/>
</dbReference>
<evidence type="ECO:0000256" key="5">
    <source>
        <dbReference type="ARBA" id="ARBA00022782"/>
    </source>
</evidence>
<organism evidence="16 17">
    <name type="scientific">Python bivittatus</name>
    <name type="common">Burmese python</name>
    <name type="synonym">Python molurus bivittatus</name>
    <dbReference type="NCBI Taxonomy" id="176946"/>
    <lineage>
        <taxon>Eukaryota</taxon>
        <taxon>Metazoa</taxon>
        <taxon>Chordata</taxon>
        <taxon>Craniata</taxon>
        <taxon>Vertebrata</taxon>
        <taxon>Euteleostomi</taxon>
        <taxon>Lepidosauria</taxon>
        <taxon>Squamata</taxon>
        <taxon>Bifurcata</taxon>
        <taxon>Unidentata</taxon>
        <taxon>Episquamata</taxon>
        <taxon>Toxicofera</taxon>
        <taxon>Serpentes</taxon>
        <taxon>Henophidia</taxon>
        <taxon>Pythonidae</taxon>
        <taxon>Python</taxon>
    </lineage>
</organism>
<feature type="region of interest" description="Disordered" evidence="14">
    <location>
        <begin position="217"/>
        <end position="240"/>
    </location>
</feature>
<name>A0A9F2NHR9_PYTBI</name>
<evidence type="ECO:0000259" key="15">
    <source>
        <dbReference type="SMART" id="SM00722"/>
    </source>
</evidence>
<dbReference type="GO" id="GO:0007112">
    <property type="term" value="P:male meiosis cytokinesis"/>
    <property type="evidence" value="ECO:0007669"/>
    <property type="project" value="TreeGrafter"/>
</dbReference>
<evidence type="ECO:0000313" key="17">
    <source>
        <dbReference type="RefSeq" id="XP_007425434.1"/>
    </source>
</evidence>
<evidence type="ECO:0000256" key="9">
    <source>
        <dbReference type="ARBA" id="ARBA00023212"/>
    </source>
</evidence>
<evidence type="ECO:0000256" key="1">
    <source>
        <dbReference type="ARBA" id="ARBA00004186"/>
    </source>
</evidence>
<dbReference type="SMART" id="SM00722">
    <property type="entry name" value="CASH"/>
    <property type="match status" value="1"/>
</dbReference>
<dbReference type="InterPro" id="IPR006626">
    <property type="entry name" value="PbH1"/>
</dbReference>
<evidence type="ECO:0000256" key="8">
    <source>
        <dbReference type="ARBA" id="ARBA00023054"/>
    </source>
</evidence>
<dbReference type="InterPro" id="IPR045140">
    <property type="entry name" value="SHCBP1-like"/>
</dbReference>
<keyword evidence="7" id="KW-0007">Acetylation</keyword>
<dbReference type="InterPro" id="IPR012334">
    <property type="entry name" value="Pectin_lyas_fold"/>
</dbReference>
<sequence length="801" mass="88764">MAFSNVSSIGPPEASLEESSEYLPMNIGHYEDMQADCLSAISPFPDLGSQRVQLEELQELPARQELWEPLEAIFPNKRITWSLGGQKMKVPGIHHCLMNEELEEALQATSQRNEAKWKQLHSLARMQFVCELCLDSVSLTSLPSSVLTMDFMVGPVQFYPKENMWKDMACSFNILTSHLYTITLPYTMLLAMLHSSQTARNEYPEIAGDAAFVNGWEDEGGAAGPSPGTAESPPRKTRGHRLLRLGGEEDLGEEEAGPLPKEFPSHLGALTGREKVALYCDDLLKGCKAEDANEAVSKYLVEKLKMKENWLGIWKTNPELFFVNSEEIPIPYIGVLVEVTCKLPSSPSANFNVSVSVAEPFSSNIANIPKQLVDEVLEEMDYCVPLLEVYPVEGQDSIVFDIAKALEIVRFFYDFLWRDWDDDENSETYAALMEERIKIWCDIQNGIIPAPIAHRFRRNLEKYKSMHLELIHYQSNIKEEPTAEEAVECWKKYYELIMLCGLLKIWEDLRLRAHGPLAPRILKRRKGHRDDGKTVTYIVAKTVTAEVAKELSSDTLLQQNDNLNIALDSCYSGDNVLIFPGEYKAANLSMLTEDIIIKGVGKPEEIVIVSEPANESFVVSRAKNVKLMNITLLQQGTVDGIIVVESGHTVLENCILKCEGTGVCVLVGASLTVINSEITGAQGAGVELYPGSVATLEGSKIHHCNNFRTSDSSRGSLGGINIKILPAPKLRMKNNHIYSNNGYGVTIIQPSEQLGTAAEETTECAAAGDGEDSVSKLVQELSLQINANTLEDSIEGISIVN</sequence>
<comment type="function">
    <text evidence="10">Testis-specific spindle-associated factor that plays a role in spermatogenesis. In association with HSPA2, participates in the maintenance of spindle integrity during meiosis in male germ cells.</text>
</comment>
<feature type="domain" description="Carbohydrate-binding/sugar hydrolysis" evidence="15">
    <location>
        <begin position="537"/>
        <end position="689"/>
    </location>
</feature>
<evidence type="ECO:0000256" key="11">
    <source>
        <dbReference type="ARBA" id="ARBA00061841"/>
    </source>
</evidence>
<dbReference type="Gene3D" id="2.160.20.10">
    <property type="entry name" value="Single-stranded right-handed beta-helix, Pectin lyase-like"/>
    <property type="match status" value="1"/>
</dbReference>
<evidence type="ECO:0000256" key="14">
    <source>
        <dbReference type="SAM" id="MobiDB-lite"/>
    </source>
</evidence>
<accession>A0A9F2NHR9</accession>
<dbReference type="InterPro" id="IPR011050">
    <property type="entry name" value="Pectin_lyase_fold/virulence"/>
</dbReference>
<dbReference type="GO" id="GO:0072687">
    <property type="term" value="C:meiotic spindle"/>
    <property type="evidence" value="ECO:0007669"/>
    <property type="project" value="TreeGrafter"/>
</dbReference>
<keyword evidence="3" id="KW-0597">Phosphoprotein</keyword>
<evidence type="ECO:0000256" key="3">
    <source>
        <dbReference type="ARBA" id="ARBA00022553"/>
    </source>
</evidence>
<dbReference type="GO" id="GO:0030154">
    <property type="term" value="P:cell differentiation"/>
    <property type="evidence" value="ECO:0007669"/>
    <property type="project" value="UniProtKB-KW"/>
</dbReference>
<evidence type="ECO:0000256" key="2">
    <source>
        <dbReference type="ARBA" id="ARBA00022490"/>
    </source>
</evidence>
<keyword evidence="16" id="KW-1185">Reference proteome</keyword>
<reference evidence="17" key="1">
    <citation type="submission" date="2025-08" db="UniProtKB">
        <authorList>
            <consortium name="RefSeq"/>
        </authorList>
    </citation>
    <scope>IDENTIFICATION</scope>
    <source>
        <tissue evidence="17">Liver</tissue>
    </source>
</reference>
<dbReference type="InterPro" id="IPR057508">
    <property type="entry name" value="SHCBP-like_N"/>
</dbReference>
<dbReference type="Pfam" id="PF23762">
    <property type="entry name" value="SHCBP_N"/>
    <property type="match status" value="1"/>
</dbReference>
<dbReference type="PANTHER" id="PTHR14695">
    <property type="entry name" value="SHC SH2-DOMAIN BINDING PROTEIN 1-RELATED"/>
    <property type="match status" value="1"/>
</dbReference>
<evidence type="ECO:0000256" key="4">
    <source>
        <dbReference type="ARBA" id="ARBA00022737"/>
    </source>
</evidence>
<keyword evidence="2" id="KW-0963">Cytoplasm</keyword>
<keyword evidence="6" id="KW-0744">Spermatogenesis</keyword>
<dbReference type="RefSeq" id="XP_007425434.1">
    <property type="nucleotide sequence ID" value="XM_007425372.2"/>
</dbReference>
<dbReference type="SMART" id="SM00710">
    <property type="entry name" value="PbH1"/>
    <property type="match status" value="4"/>
</dbReference>
<evidence type="ECO:0000313" key="16">
    <source>
        <dbReference type="Proteomes" id="UP000695026"/>
    </source>
</evidence>
<comment type="subcellular location">
    <subcellularLocation>
        <location evidence="1">Cytoplasm</location>
        <location evidence="1">Cytoskeleton</location>
        <location evidence="1">Spindle</location>
    </subcellularLocation>
</comment>
<dbReference type="FunFam" id="2.160.20.10:FF:000021">
    <property type="entry name" value="SHC binding and spindle associated 1 like"/>
    <property type="match status" value="1"/>
</dbReference>
<dbReference type="InterPro" id="IPR006633">
    <property type="entry name" value="Carb-bd_sugar_hydrolysis-dom"/>
</dbReference>
<evidence type="ECO:0000256" key="7">
    <source>
        <dbReference type="ARBA" id="ARBA00022990"/>
    </source>
</evidence>
<evidence type="ECO:0000256" key="13">
    <source>
        <dbReference type="ARBA" id="ARBA00079389"/>
    </source>
</evidence>
<evidence type="ECO:0000256" key="12">
    <source>
        <dbReference type="ARBA" id="ARBA00074550"/>
    </source>
</evidence>
<keyword evidence="8" id="KW-0175">Coiled coil</keyword>
<dbReference type="GO" id="GO:0007283">
    <property type="term" value="P:spermatogenesis"/>
    <property type="evidence" value="ECO:0007669"/>
    <property type="project" value="UniProtKB-KW"/>
</dbReference>
<proteinExistence type="predicted"/>
<dbReference type="InterPro" id="IPR039448">
    <property type="entry name" value="Beta_helix"/>
</dbReference>
<dbReference type="Pfam" id="PF13229">
    <property type="entry name" value="Beta_helix"/>
    <property type="match status" value="1"/>
</dbReference>